<dbReference type="GO" id="GO:0051301">
    <property type="term" value="P:cell division"/>
    <property type="evidence" value="ECO:0007669"/>
    <property type="project" value="UniProtKB-KW"/>
</dbReference>
<dbReference type="PANTHER" id="PTHR23135:SF4">
    <property type="entry name" value="UDP-N-ACETYLMURAMOYL-L-ALANYL-D-GLUTAMATE--2,6-DIAMINOPIMELATE LIGASE MURE HOMOLOG, CHLOROPLASTIC"/>
    <property type="match status" value="1"/>
</dbReference>
<dbReference type="InterPro" id="IPR005761">
    <property type="entry name" value="UDP-N-AcMur-Glu-dNH2Pim_ligase"/>
</dbReference>
<dbReference type="Pfam" id="PF02875">
    <property type="entry name" value="Mur_ligase_C"/>
    <property type="match status" value="2"/>
</dbReference>
<dbReference type="Pfam" id="PF01225">
    <property type="entry name" value="Mur_ligase"/>
    <property type="match status" value="2"/>
</dbReference>
<feature type="domain" description="Mur ligase central" evidence="13">
    <location>
        <begin position="118"/>
        <end position="319"/>
    </location>
</feature>
<keyword evidence="8" id="KW-0963">Cytoplasm</keyword>
<dbReference type="GO" id="GO:0005524">
    <property type="term" value="F:ATP binding"/>
    <property type="evidence" value="ECO:0007669"/>
    <property type="project" value="UniProtKB-UniRule"/>
</dbReference>
<dbReference type="GO" id="GO:0008766">
    <property type="term" value="F:UDP-N-acetylmuramoylalanyl-D-glutamyl-2,6-diaminopimelate-D-alanyl-D-alanine ligase activity"/>
    <property type="evidence" value="ECO:0007669"/>
    <property type="project" value="RHEA"/>
</dbReference>
<dbReference type="Proteomes" id="UP000194161">
    <property type="component" value="Chromosome"/>
</dbReference>
<dbReference type="InterPro" id="IPR036565">
    <property type="entry name" value="Mur-like_cat_sf"/>
</dbReference>
<dbReference type="InterPro" id="IPR036615">
    <property type="entry name" value="Mur_ligase_C_dom_sf"/>
</dbReference>
<keyword evidence="15" id="KW-1185">Reference proteome</keyword>
<comment type="function">
    <text evidence="7">Catalyzes the addition of meso-diaminopimelic acid to the nucleotide precursor UDP-N-acetylmuramoyl-L-alanyl-D-glutamate (UMAG) in the biosynthesis of bacterial cell-wall peptidoglycan.</text>
</comment>
<evidence type="ECO:0000313" key="15">
    <source>
        <dbReference type="Proteomes" id="UP000194161"/>
    </source>
</evidence>
<dbReference type="EC" id="6.3.2.13" evidence="7"/>
<dbReference type="GO" id="GO:0008765">
    <property type="term" value="F:UDP-N-acetylmuramoylalanyl-D-glutamate-2,6-diaminopimelate ligase activity"/>
    <property type="evidence" value="ECO:0007669"/>
    <property type="project" value="UniProtKB-UniRule"/>
</dbReference>
<evidence type="ECO:0000256" key="2">
    <source>
        <dbReference type="ARBA" id="ARBA00022618"/>
    </source>
</evidence>
<evidence type="ECO:0000256" key="10">
    <source>
        <dbReference type="RuleBase" id="RU004136"/>
    </source>
</evidence>
<dbReference type="EC" id="6.3.2.10" evidence="8"/>
<protein>
    <recommendedName>
        <fullName evidence="7 8">Multifunctional fusion protein</fullName>
    </recommendedName>
    <domain>
        <recommendedName>
            <fullName evidence="7">UDP-N-acetylmuramoyl-L-alanyl-D-glutamate--2,6-diaminopimelate ligase</fullName>
            <ecNumber evidence="7">6.3.2.13</ecNumber>
        </recommendedName>
        <alternativeName>
            <fullName evidence="7">Meso-A2pm-adding enzyme</fullName>
        </alternativeName>
        <alternativeName>
            <fullName evidence="7">Meso-diaminopimelate-adding enzyme</fullName>
        </alternativeName>
        <alternativeName>
            <fullName evidence="7">UDP-MurNAc-L-Ala-D-Glu:meso-diaminopimelate ligase</fullName>
        </alternativeName>
        <alternativeName>
            <fullName evidence="7">UDP-MurNAc-tripeptide synthetase</fullName>
        </alternativeName>
        <alternativeName>
            <fullName evidence="7">UDP-N-acetylmuramyl-tripeptide synthetase</fullName>
        </alternativeName>
    </domain>
    <domain>
        <recommendedName>
            <fullName evidence="8">UDP-N-acetylmuramoyl-tripeptide--D-alanyl-D-alanine ligase</fullName>
            <ecNumber evidence="8">6.3.2.10</ecNumber>
        </recommendedName>
        <alternativeName>
            <fullName evidence="8">D-alanyl-D-alanine-adding enzyme</fullName>
        </alternativeName>
    </domain>
</protein>
<dbReference type="GO" id="GO:0008360">
    <property type="term" value="P:regulation of cell shape"/>
    <property type="evidence" value="ECO:0007669"/>
    <property type="project" value="UniProtKB-KW"/>
</dbReference>
<dbReference type="EMBL" id="CP021111">
    <property type="protein sequence ID" value="ARP96445.1"/>
    <property type="molecule type" value="Genomic_DNA"/>
</dbReference>
<dbReference type="InterPro" id="IPR013221">
    <property type="entry name" value="Mur_ligase_cen"/>
</dbReference>
<dbReference type="AlphaFoldDB" id="A0A1W6ZGQ6"/>
<evidence type="ECO:0000256" key="6">
    <source>
        <dbReference type="ARBA" id="ARBA00023316"/>
    </source>
</evidence>
<dbReference type="NCBIfam" id="TIGR01085">
    <property type="entry name" value="murE"/>
    <property type="match status" value="1"/>
</dbReference>
<dbReference type="RefSeq" id="WP_232468043.1">
    <property type="nucleotide sequence ID" value="NZ_CP021111.1"/>
</dbReference>
<dbReference type="InterPro" id="IPR035911">
    <property type="entry name" value="MurE/MurF_N"/>
</dbReference>
<dbReference type="HAMAP" id="MF_02019">
    <property type="entry name" value="MurF"/>
    <property type="match status" value="1"/>
</dbReference>
<keyword evidence="4 8" id="KW-0573">Peptidoglycan synthesis</keyword>
<dbReference type="HAMAP" id="MF_00208">
    <property type="entry name" value="MurE"/>
    <property type="match status" value="1"/>
</dbReference>
<comment type="pathway">
    <text evidence="8 9">Cell wall biogenesis; peptidoglycan biosynthesis.</text>
</comment>
<dbReference type="GO" id="GO:0071555">
    <property type="term" value="P:cell wall organization"/>
    <property type="evidence" value="ECO:0007669"/>
    <property type="project" value="UniProtKB-KW"/>
</dbReference>
<dbReference type="SUPFAM" id="SSF63418">
    <property type="entry name" value="MurE/MurF N-terminal domain"/>
    <property type="match status" value="2"/>
</dbReference>
<dbReference type="GO" id="GO:0047480">
    <property type="term" value="F:UDP-N-acetylmuramoyl-tripeptide-D-alanyl-D-alanine ligase activity"/>
    <property type="evidence" value="ECO:0007669"/>
    <property type="project" value="UniProtKB-UniRule"/>
</dbReference>
<gene>
    <name evidence="8" type="primary">murF</name>
    <name evidence="7" type="synonym">murE</name>
    <name evidence="14" type="ORF">CAL15_19985</name>
</gene>
<keyword evidence="5 8" id="KW-0131">Cell cycle</keyword>
<comment type="subcellular location">
    <subcellularLocation>
        <location evidence="8 9">Cytoplasm</location>
    </subcellularLocation>
</comment>
<dbReference type="SUPFAM" id="SSF53244">
    <property type="entry name" value="MurD-like peptide ligases, peptide-binding domain"/>
    <property type="match status" value="2"/>
</dbReference>
<comment type="cofactor">
    <cofactor evidence="7">
        <name>Mg(2+)</name>
        <dbReference type="ChEBI" id="CHEBI:18420"/>
    </cofactor>
</comment>
<keyword evidence="8 14" id="KW-0436">Ligase</keyword>
<keyword evidence="7" id="KW-0460">Magnesium</keyword>
<accession>A0A1W6ZGQ6</accession>
<keyword evidence="8" id="KW-0547">Nucleotide-binding</keyword>
<feature type="binding site" evidence="7">
    <location>
        <position position="403"/>
    </location>
    <ligand>
        <name>meso-2,6-diaminopimelate</name>
        <dbReference type="ChEBI" id="CHEBI:57791"/>
    </ligand>
</feature>
<dbReference type="GO" id="GO:0009252">
    <property type="term" value="P:peptidoglycan biosynthetic process"/>
    <property type="evidence" value="ECO:0007669"/>
    <property type="project" value="UniProtKB-UniRule"/>
</dbReference>
<evidence type="ECO:0000256" key="3">
    <source>
        <dbReference type="ARBA" id="ARBA00022960"/>
    </source>
</evidence>
<evidence type="ECO:0000256" key="1">
    <source>
        <dbReference type="ARBA" id="ARBA00005898"/>
    </source>
</evidence>
<feature type="binding site" evidence="7">
    <location>
        <position position="34"/>
    </location>
    <ligand>
        <name>UDP-N-acetyl-alpha-D-muramoyl-L-alanyl-D-glutamate</name>
        <dbReference type="ChEBI" id="CHEBI:83900"/>
    </ligand>
</feature>
<dbReference type="KEGG" id="bgm:CAL15_19985"/>
<keyword evidence="6 8" id="KW-0961">Cell wall biogenesis/degradation</keyword>
<feature type="binding site" evidence="7">
    <location>
        <position position="196"/>
    </location>
    <ligand>
        <name>UDP-N-acetyl-alpha-D-muramoyl-L-alanyl-D-glutamate</name>
        <dbReference type="ChEBI" id="CHEBI:83900"/>
    </ligand>
</feature>
<organism evidence="14 15">
    <name type="scientific">Bordetella genomosp. 13</name>
    <dbReference type="NCBI Taxonomy" id="463040"/>
    <lineage>
        <taxon>Bacteria</taxon>
        <taxon>Pseudomonadati</taxon>
        <taxon>Pseudomonadota</taxon>
        <taxon>Betaproteobacteria</taxon>
        <taxon>Burkholderiales</taxon>
        <taxon>Alcaligenaceae</taxon>
        <taxon>Bordetella</taxon>
    </lineage>
</organism>
<dbReference type="InterPro" id="IPR004101">
    <property type="entry name" value="Mur_ligase_C"/>
</dbReference>
<evidence type="ECO:0000256" key="8">
    <source>
        <dbReference type="HAMAP-Rule" id="MF_02019"/>
    </source>
</evidence>
<feature type="binding site" evidence="7">
    <location>
        <position position="198"/>
    </location>
    <ligand>
        <name>UDP-N-acetyl-alpha-D-muramoyl-L-alanyl-D-glutamate</name>
        <dbReference type="ChEBI" id="CHEBI:83900"/>
    </ligand>
</feature>
<feature type="short sequence motif" description="Meso-diaminopimelate recognition motif" evidence="7">
    <location>
        <begin position="427"/>
        <end position="430"/>
    </location>
</feature>
<evidence type="ECO:0000256" key="7">
    <source>
        <dbReference type="HAMAP-Rule" id="MF_00208"/>
    </source>
</evidence>
<dbReference type="SUPFAM" id="SSF53623">
    <property type="entry name" value="MurD-like peptide ligases, catalytic domain"/>
    <property type="match status" value="2"/>
</dbReference>
<sequence>MNGRASMPAAALADCAQVLDWLRAHVAAGADLHLDSRALKTGDVFVACPGLRSDGRQYIEQALAQGAGAVLYEADGADSAPAVDSHSVLPVRGLRAMLGQLADQWYGQPSAALTVVAITGTNGKTSTAQWLARALTHLERPCGTIGTLGAYLPDGAALGGALTTPDVLSVHRTLAAMRAAGTTAVALEASSIGLEQGRLDGVRVAVAAYTNLTRDHLDYHGTMERYEQAKALLFRRSGLGCAVVNADDPAARRVLADLPSGVALSYTVGDGPADIRAREQRTTAQGQVFTLAGRGGEAQIVTRLLGQHNIANLLLVAGVLDKLGYGLADIARELAAAEPVDGRLQTVTPAPLHSQGSAARGPLVVVDYAHTPDALARALAALRPVAQARGGRLVCLFGCGGDRDPGKRPEMARIAAEGADRVLITSDNPRHEAPQAIIDQIVAGLPQGVRADVQADRALAIMRAIWTSEPDDVVLLAGKGHETYQEIAGTKQPFDDREWARLALLLPQVPALSTDTRTIAAGQLFLALSGDNFDGHDYLPKAESAGACAAVVARRVPSSGLPQLVLGDTRQALGRIGAAWRARHTLPLVAVTGSNGKTTTKEMVAAILAGWQGEAQRLATAGNFNNDIGVPLTLLRLRPQHRAAVLELGMNHPGEIAYLAEIAAPSVVLVTNAQREHQEFMHTVEAVARENGSAIAALPADGVAVYPGDEPYAPIWEELAGGRRVLRFGLQPGLEVYAEAVEADATGTRCQVVTPAGRAPLDLPVPGVHNLRNALAAIACGLAAGAPLDVALQALAGFSAVAGRMQRKPMADGTLLIDDTYNANPDSVRAAIDVLAQLPAPRALALGDMGEVGDNGPAMHREVGAYARERGIELLVTLGDASRLAAEAFGTQARACGSVEEVVAALHDAASASVLVKGSRFMRMERVVQGFSSKNNNMPQGAGDRDAA</sequence>
<reference evidence="14 15" key="1">
    <citation type="submission" date="2017-05" db="EMBL/GenBank/DDBJ databases">
        <title>Complete and WGS of Bordetella genogroups.</title>
        <authorList>
            <person name="Spilker T."/>
            <person name="LiPuma J."/>
        </authorList>
    </citation>
    <scope>NUCLEOTIDE SEQUENCE [LARGE SCALE GENOMIC DNA]</scope>
    <source>
        <strain evidence="14 15">AU7206</strain>
    </source>
</reference>
<keyword evidence="3 8" id="KW-0133">Cell shape</keyword>
<comment type="PTM">
    <text evidence="7">Carboxylation is probably crucial for Mg(2+) binding and, consequently, for the gamma-phosphate positioning of ATP.</text>
</comment>
<comment type="function">
    <text evidence="8 10">Involved in cell wall formation. Catalyzes the final step in the synthesis of UDP-N-acetylmuramoyl-pentapeptide, the precursor of murein.</text>
</comment>
<evidence type="ECO:0000259" key="12">
    <source>
        <dbReference type="Pfam" id="PF02875"/>
    </source>
</evidence>
<evidence type="ECO:0000256" key="4">
    <source>
        <dbReference type="ARBA" id="ARBA00022984"/>
    </source>
</evidence>
<feature type="binding site" evidence="7">
    <location>
        <begin position="163"/>
        <end position="164"/>
    </location>
    <ligand>
        <name>UDP-N-acetyl-alpha-D-muramoyl-L-alanyl-D-glutamate</name>
        <dbReference type="ChEBI" id="CHEBI:83900"/>
    </ligand>
</feature>
<evidence type="ECO:0000256" key="9">
    <source>
        <dbReference type="RuleBase" id="RU004135"/>
    </source>
</evidence>
<dbReference type="NCBIfam" id="NF008896">
    <property type="entry name" value="PRK11929.1"/>
    <property type="match status" value="1"/>
</dbReference>
<feature type="binding site" evidence="7">
    <location>
        <position position="190"/>
    </location>
    <ligand>
        <name>UDP-N-acetyl-alpha-D-muramoyl-L-alanyl-D-glutamate</name>
        <dbReference type="ChEBI" id="CHEBI:83900"/>
    </ligand>
</feature>
<feature type="domain" description="Mur ligase C-terminal" evidence="12">
    <location>
        <begin position="803"/>
        <end position="920"/>
    </location>
</feature>
<dbReference type="InterPro" id="IPR005863">
    <property type="entry name" value="UDP-N-AcMur_synth"/>
</dbReference>
<dbReference type="PANTHER" id="PTHR23135">
    <property type="entry name" value="MUR LIGASE FAMILY MEMBER"/>
    <property type="match status" value="1"/>
</dbReference>
<comment type="caution">
    <text evidence="7">Lacks conserved residue(s) required for the propagation of feature annotation.</text>
</comment>
<feature type="binding site" evidence="8">
    <location>
        <begin position="593"/>
        <end position="599"/>
    </location>
    <ligand>
        <name>ATP</name>
        <dbReference type="ChEBI" id="CHEBI:30616"/>
    </ligand>
</feature>
<dbReference type="Gene3D" id="3.90.190.20">
    <property type="entry name" value="Mur ligase, C-terminal domain"/>
    <property type="match status" value="2"/>
</dbReference>
<dbReference type="Gene3D" id="3.40.1190.10">
    <property type="entry name" value="Mur-like, catalytic domain"/>
    <property type="match status" value="2"/>
</dbReference>
<dbReference type="NCBIfam" id="NF001126">
    <property type="entry name" value="PRK00139.1-4"/>
    <property type="match status" value="1"/>
</dbReference>
<comment type="catalytic activity">
    <reaction evidence="8 10">
        <text>D-alanyl-D-alanine + UDP-N-acetyl-alpha-D-muramoyl-L-alanyl-gamma-D-glutamyl-meso-2,6-diaminopimelate + ATP = UDP-N-acetyl-alpha-D-muramoyl-L-alanyl-gamma-D-glutamyl-meso-2,6-diaminopimeloyl-D-alanyl-D-alanine + ADP + phosphate + H(+)</text>
        <dbReference type="Rhea" id="RHEA:28374"/>
        <dbReference type="ChEBI" id="CHEBI:15378"/>
        <dbReference type="ChEBI" id="CHEBI:30616"/>
        <dbReference type="ChEBI" id="CHEBI:43474"/>
        <dbReference type="ChEBI" id="CHEBI:57822"/>
        <dbReference type="ChEBI" id="CHEBI:61386"/>
        <dbReference type="ChEBI" id="CHEBI:83905"/>
        <dbReference type="ChEBI" id="CHEBI:456216"/>
        <dbReference type="EC" id="6.3.2.10"/>
    </reaction>
</comment>
<feature type="binding site" evidence="7">
    <location>
        <position position="36"/>
    </location>
    <ligand>
        <name>UDP-N-acetyl-alpha-D-muramoyl-L-alanyl-D-glutamate</name>
        <dbReference type="ChEBI" id="CHEBI:83900"/>
    </ligand>
</feature>
<feature type="binding site" evidence="7">
    <location>
        <begin position="427"/>
        <end position="430"/>
    </location>
    <ligand>
        <name>meso-2,6-diaminopimelate</name>
        <dbReference type="ChEBI" id="CHEBI:57791"/>
    </ligand>
</feature>
<dbReference type="GO" id="GO:0000287">
    <property type="term" value="F:magnesium ion binding"/>
    <property type="evidence" value="ECO:0007669"/>
    <property type="project" value="UniProtKB-UniRule"/>
</dbReference>
<dbReference type="Pfam" id="PF08245">
    <property type="entry name" value="Mur_ligase_M"/>
    <property type="match status" value="2"/>
</dbReference>
<feature type="binding site" evidence="7">
    <location>
        <position position="482"/>
    </location>
    <ligand>
        <name>meso-2,6-diaminopimelate</name>
        <dbReference type="ChEBI" id="CHEBI:57791"/>
    </ligand>
</feature>
<feature type="domain" description="Mur ligase N-terminal catalytic" evidence="11">
    <location>
        <begin position="512"/>
        <end position="556"/>
    </location>
</feature>
<keyword evidence="2 8" id="KW-0132">Cell division</keyword>
<evidence type="ECO:0000256" key="5">
    <source>
        <dbReference type="ARBA" id="ARBA00023306"/>
    </source>
</evidence>
<proteinExistence type="inferred from homology"/>
<dbReference type="NCBIfam" id="TIGR01143">
    <property type="entry name" value="murF"/>
    <property type="match status" value="1"/>
</dbReference>
<feature type="domain" description="Mur ligase N-terminal catalytic" evidence="11">
    <location>
        <begin position="33"/>
        <end position="106"/>
    </location>
</feature>
<feature type="binding site" evidence="7">
    <location>
        <begin position="120"/>
        <end position="126"/>
    </location>
    <ligand>
        <name>ATP</name>
        <dbReference type="ChEBI" id="CHEBI:30616"/>
    </ligand>
</feature>
<feature type="modified residue" description="N6-carboxylysine" evidence="7">
    <location>
        <position position="230"/>
    </location>
</feature>
<dbReference type="STRING" id="463040.CAL15_19985"/>
<name>A0A1W6ZGQ6_9BORD</name>
<dbReference type="UniPathway" id="UPA00219"/>
<evidence type="ECO:0000313" key="14">
    <source>
        <dbReference type="EMBL" id="ARP96445.1"/>
    </source>
</evidence>
<evidence type="ECO:0000259" key="13">
    <source>
        <dbReference type="Pfam" id="PF08245"/>
    </source>
</evidence>
<feature type="domain" description="Mur ligase C-terminal" evidence="12">
    <location>
        <begin position="360"/>
        <end position="480"/>
    </location>
</feature>
<dbReference type="InterPro" id="IPR000713">
    <property type="entry name" value="Mur_ligase_N"/>
</dbReference>
<dbReference type="GO" id="GO:0005737">
    <property type="term" value="C:cytoplasm"/>
    <property type="evidence" value="ECO:0007669"/>
    <property type="project" value="UniProtKB-SubCell"/>
</dbReference>
<keyword evidence="8" id="KW-0067">ATP-binding</keyword>
<comment type="similarity">
    <text evidence="1 7">Belongs to the MurCDEF family. MurE subfamily.</text>
</comment>
<evidence type="ECO:0000259" key="11">
    <source>
        <dbReference type="Pfam" id="PF01225"/>
    </source>
</evidence>
<comment type="similarity">
    <text evidence="8">Belongs to the MurCDEF family. MurF subfamily.</text>
</comment>
<feature type="binding site" evidence="7">
    <location>
        <position position="478"/>
    </location>
    <ligand>
        <name>meso-2,6-diaminopimelate</name>
        <dbReference type="ChEBI" id="CHEBI:57791"/>
    </ligand>
</feature>
<dbReference type="Gene3D" id="3.40.1390.10">
    <property type="entry name" value="MurE/MurF, N-terminal domain"/>
    <property type="match status" value="2"/>
</dbReference>
<comment type="catalytic activity">
    <reaction evidence="7">
        <text>UDP-N-acetyl-alpha-D-muramoyl-L-alanyl-D-glutamate + meso-2,6-diaminopimelate + ATP = UDP-N-acetyl-alpha-D-muramoyl-L-alanyl-gamma-D-glutamyl-meso-2,6-diaminopimelate + ADP + phosphate + H(+)</text>
        <dbReference type="Rhea" id="RHEA:23676"/>
        <dbReference type="ChEBI" id="CHEBI:15378"/>
        <dbReference type="ChEBI" id="CHEBI:30616"/>
        <dbReference type="ChEBI" id="CHEBI:43474"/>
        <dbReference type="ChEBI" id="CHEBI:57791"/>
        <dbReference type="ChEBI" id="CHEBI:83900"/>
        <dbReference type="ChEBI" id="CHEBI:83905"/>
        <dbReference type="ChEBI" id="CHEBI:456216"/>
        <dbReference type="EC" id="6.3.2.13"/>
    </reaction>
</comment>
<feature type="domain" description="Mur ligase central" evidence="13">
    <location>
        <begin position="591"/>
        <end position="780"/>
    </location>
</feature>